<dbReference type="Proteomes" id="UP001158076">
    <property type="component" value="Unassembled WGS sequence"/>
</dbReference>
<dbReference type="GO" id="GO:0006564">
    <property type="term" value="P:L-serine biosynthetic process"/>
    <property type="evidence" value="ECO:0007669"/>
    <property type="project" value="UniProtKB-UniRule"/>
</dbReference>
<gene>
    <name evidence="12 14" type="primary">serC</name>
    <name evidence="14" type="ORF">N7335_21375</name>
</gene>
<dbReference type="Gene3D" id="3.90.1150.10">
    <property type="entry name" value="Aspartate Aminotransferase, domain 1"/>
    <property type="match status" value="1"/>
</dbReference>
<comment type="pathway">
    <text evidence="2 12">Amino-acid biosynthesis; L-serine biosynthesis; L-serine from 3-phospho-D-glycerate: step 2/3.</text>
</comment>
<protein>
    <recommendedName>
        <fullName evidence="12">Phosphoserine aminotransferase</fullName>
        <ecNumber evidence="12">2.6.1.52</ecNumber>
    </recommendedName>
    <alternativeName>
        <fullName evidence="12">Phosphohydroxythreonine aminotransferase</fullName>
        <shortName evidence="12">PSAT</shortName>
    </alternativeName>
</protein>
<dbReference type="InterPro" id="IPR015421">
    <property type="entry name" value="PyrdxlP-dep_Trfase_major"/>
</dbReference>
<dbReference type="GO" id="GO:0030170">
    <property type="term" value="F:pyridoxal phosphate binding"/>
    <property type="evidence" value="ECO:0007669"/>
    <property type="project" value="UniProtKB-UniRule"/>
</dbReference>
<evidence type="ECO:0000256" key="5">
    <source>
        <dbReference type="ARBA" id="ARBA00022605"/>
    </source>
</evidence>
<dbReference type="SUPFAM" id="SSF53383">
    <property type="entry name" value="PLP-dependent transferases"/>
    <property type="match status" value="1"/>
</dbReference>
<keyword evidence="7 12" id="KW-0663">Pyridoxal phosphate</keyword>
<evidence type="ECO:0000256" key="4">
    <source>
        <dbReference type="ARBA" id="ARBA00022576"/>
    </source>
</evidence>
<dbReference type="PANTHER" id="PTHR43247:SF1">
    <property type="entry name" value="PHOSPHOSERINE AMINOTRANSFERASE"/>
    <property type="match status" value="1"/>
</dbReference>
<dbReference type="PANTHER" id="PTHR43247">
    <property type="entry name" value="PHOSPHOSERINE AMINOTRANSFERASE"/>
    <property type="match status" value="1"/>
</dbReference>
<dbReference type="FunFam" id="3.40.640.10:FF:000010">
    <property type="entry name" value="Phosphoserine aminotransferase"/>
    <property type="match status" value="1"/>
</dbReference>
<comment type="subcellular location">
    <subcellularLocation>
        <location evidence="12">Cytoplasm</location>
    </subcellularLocation>
</comment>
<keyword evidence="8 12" id="KW-0664">Pyridoxine biosynthesis</keyword>
<feature type="binding site" evidence="12">
    <location>
        <position position="201"/>
    </location>
    <ligand>
        <name>pyridoxal 5'-phosphate</name>
        <dbReference type="ChEBI" id="CHEBI:597326"/>
    </ligand>
</feature>
<dbReference type="HAMAP" id="MF_00160">
    <property type="entry name" value="SerC_aminotrans_5"/>
    <property type="match status" value="1"/>
</dbReference>
<name>A0A210XV15_STUST</name>
<dbReference type="GO" id="GO:0008615">
    <property type="term" value="P:pyridoxine biosynthetic process"/>
    <property type="evidence" value="ECO:0007669"/>
    <property type="project" value="UniProtKB-UniRule"/>
</dbReference>
<evidence type="ECO:0000256" key="10">
    <source>
        <dbReference type="ARBA" id="ARBA00047630"/>
    </source>
</evidence>
<keyword evidence="9 12" id="KW-0718">Serine biosynthesis</keyword>
<feature type="binding site" evidence="12">
    <location>
        <position position="109"/>
    </location>
    <ligand>
        <name>pyridoxal 5'-phosphate</name>
        <dbReference type="ChEBI" id="CHEBI:597326"/>
    </ligand>
</feature>
<dbReference type="InterPro" id="IPR022278">
    <property type="entry name" value="Pser_aminoTfrase"/>
</dbReference>
<feature type="binding site" evidence="12">
    <location>
        <position position="178"/>
    </location>
    <ligand>
        <name>pyridoxal 5'-phosphate</name>
        <dbReference type="ChEBI" id="CHEBI:597326"/>
    </ligand>
</feature>
<comment type="similarity">
    <text evidence="3 12">Belongs to the class-V pyridoxal-phosphate-dependent aminotransferase family. SerC subfamily.</text>
</comment>
<evidence type="ECO:0000256" key="8">
    <source>
        <dbReference type="ARBA" id="ARBA00023096"/>
    </source>
</evidence>
<reference evidence="14" key="1">
    <citation type="submission" date="2022-09" db="EMBL/GenBank/DDBJ databases">
        <title>Intensive care unit water sources are persistently colonized with multi-drug resistant bacteria and are the site of extensive horizontal gene transfer of antibiotic resistance genes.</title>
        <authorList>
            <person name="Diorio-Toth L."/>
        </authorList>
    </citation>
    <scope>NUCLEOTIDE SEQUENCE</scope>
    <source>
        <strain evidence="14">GD04147</strain>
    </source>
</reference>
<evidence type="ECO:0000313" key="14">
    <source>
        <dbReference type="EMBL" id="MDH0148947.1"/>
    </source>
</evidence>
<keyword evidence="5 12" id="KW-0028">Amino-acid biosynthesis</keyword>
<comment type="catalytic activity">
    <reaction evidence="11 12">
        <text>O-phospho-L-serine + 2-oxoglutarate = 3-phosphooxypyruvate + L-glutamate</text>
        <dbReference type="Rhea" id="RHEA:14329"/>
        <dbReference type="ChEBI" id="CHEBI:16810"/>
        <dbReference type="ChEBI" id="CHEBI:18110"/>
        <dbReference type="ChEBI" id="CHEBI:29985"/>
        <dbReference type="ChEBI" id="CHEBI:57524"/>
        <dbReference type="EC" id="2.6.1.52"/>
    </reaction>
</comment>
<comment type="cofactor">
    <cofactor evidence="12">
        <name>pyridoxal 5'-phosphate</name>
        <dbReference type="ChEBI" id="CHEBI:597326"/>
    </cofactor>
    <text evidence="12">Binds 1 pyridoxal phosphate per subunit.</text>
</comment>
<comment type="catalytic activity">
    <reaction evidence="10 12">
        <text>4-(phosphooxy)-L-threonine + 2-oxoglutarate = (R)-3-hydroxy-2-oxo-4-phosphooxybutanoate + L-glutamate</text>
        <dbReference type="Rhea" id="RHEA:16573"/>
        <dbReference type="ChEBI" id="CHEBI:16810"/>
        <dbReference type="ChEBI" id="CHEBI:29985"/>
        <dbReference type="ChEBI" id="CHEBI:58452"/>
        <dbReference type="ChEBI" id="CHEBI:58538"/>
        <dbReference type="EC" id="2.6.1.52"/>
    </reaction>
</comment>
<proteinExistence type="inferred from homology"/>
<comment type="subunit">
    <text evidence="12">Homodimer.</text>
</comment>
<dbReference type="NCBIfam" id="NF003764">
    <property type="entry name" value="PRK05355.1"/>
    <property type="match status" value="1"/>
</dbReference>
<dbReference type="GO" id="GO:0004648">
    <property type="term" value="F:O-phospho-L-serine:2-oxoglutarate aminotransferase activity"/>
    <property type="evidence" value="ECO:0007669"/>
    <property type="project" value="UniProtKB-UniRule"/>
</dbReference>
<dbReference type="InterPro" id="IPR000192">
    <property type="entry name" value="Aminotrans_V_dom"/>
</dbReference>
<feature type="domain" description="Aminotransferase class V" evidence="13">
    <location>
        <begin position="12"/>
        <end position="354"/>
    </location>
</feature>
<dbReference type="FunFam" id="3.90.1150.10:FF:000006">
    <property type="entry name" value="Phosphoserine aminotransferase"/>
    <property type="match status" value="1"/>
</dbReference>
<dbReference type="AlphaFoldDB" id="A0A210XV15"/>
<feature type="binding site" evidence="12">
    <location>
        <begin position="243"/>
        <end position="244"/>
    </location>
    <ligand>
        <name>pyridoxal 5'-phosphate</name>
        <dbReference type="ChEBI" id="CHEBI:597326"/>
    </ligand>
</feature>
<dbReference type="Gene3D" id="3.40.640.10">
    <property type="entry name" value="Type I PLP-dependent aspartate aminotransferase-like (Major domain)"/>
    <property type="match status" value="1"/>
</dbReference>
<dbReference type="PIRSF" id="PIRSF000525">
    <property type="entry name" value="SerC"/>
    <property type="match status" value="1"/>
</dbReference>
<keyword evidence="6 12" id="KW-0808">Transferase</keyword>
<sequence>MVCTCTEFAERYNFAAGPAMLPAEVLTQIREEIPDWRGSGSSILEQPFTSAAFKGLMEEVEADLRTLLSIPRSYRVLFLQGGASVQFGLLPLNLLHPGQSADYLESGHWARRAISEARRHARVNVIASAAAQSFTALPSFEQWRSSPDAGYCHITSNETGNGLQLRDFPQLAVPLVADMTSDFLTRPIPVDRFGLIYASAQKNLGIAGLCVVIVHQNLLRRPPRHLPAAFSYAVQAEQQSRFNTPPTFALYVAGLMLRWIRQNGGLPAMDEAAQRRSRELYRYIDASRLYRCRQHPPDRSAINVCFRLIEPGLTDTFVQQAAQHGLYNLHGHAAEGGIRASLYNAMPQAGVRRLIAFMTAFEHAHG</sequence>
<accession>A0A210XV15</accession>
<evidence type="ECO:0000259" key="13">
    <source>
        <dbReference type="Pfam" id="PF00266"/>
    </source>
</evidence>
<feature type="modified residue" description="N6-(pyridoxal phosphate)lysine" evidence="12">
    <location>
        <position position="202"/>
    </location>
</feature>
<keyword evidence="4 12" id="KW-0032">Aminotransferase</keyword>
<comment type="function">
    <text evidence="12">Catalyzes the reversible conversion of 3-phosphohydroxypyruvate to phosphoserine and of 3-hydroxy-2-oxo-4-phosphonooxybutanoate to phosphohydroxythreonine.</text>
</comment>
<dbReference type="EC" id="2.6.1.52" evidence="12"/>
<dbReference type="InterPro" id="IPR015422">
    <property type="entry name" value="PyrdxlP-dep_Trfase_small"/>
</dbReference>
<dbReference type="RefSeq" id="WP_014596668.1">
    <property type="nucleotide sequence ID" value="NZ_JAMOHN010000001.1"/>
</dbReference>
<evidence type="ECO:0000256" key="12">
    <source>
        <dbReference type="HAMAP-Rule" id="MF_00160"/>
    </source>
</evidence>
<evidence type="ECO:0000256" key="3">
    <source>
        <dbReference type="ARBA" id="ARBA00006904"/>
    </source>
</evidence>
<comment type="caution">
    <text evidence="14">The sequence shown here is derived from an EMBL/GenBank/DDBJ whole genome shotgun (WGS) entry which is preliminary data.</text>
</comment>
<evidence type="ECO:0000313" key="15">
    <source>
        <dbReference type="Proteomes" id="UP001158076"/>
    </source>
</evidence>
<comment type="pathway">
    <text evidence="1 12">Cofactor biosynthesis; pyridoxine 5'-phosphate biosynthesis; pyridoxine 5'-phosphate from D-erythrose 4-phosphate: step 3/5.</text>
</comment>
<evidence type="ECO:0000256" key="9">
    <source>
        <dbReference type="ARBA" id="ARBA00023299"/>
    </source>
</evidence>
<organism evidence="14 15">
    <name type="scientific">Stutzerimonas stutzeri</name>
    <name type="common">Pseudomonas stutzeri</name>
    <dbReference type="NCBI Taxonomy" id="316"/>
    <lineage>
        <taxon>Bacteria</taxon>
        <taxon>Pseudomonadati</taxon>
        <taxon>Pseudomonadota</taxon>
        <taxon>Gammaproteobacteria</taxon>
        <taxon>Pseudomonadales</taxon>
        <taxon>Pseudomonadaceae</taxon>
        <taxon>Stutzerimonas</taxon>
    </lineage>
</organism>
<dbReference type="InterPro" id="IPR015424">
    <property type="entry name" value="PyrdxlP-dep_Trfase"/>
</dbReference>
<comment type="caution">
    <text evidence="12">Lacks conserved residue(s) required for the propagation of feature annotation.</text>
</comment>
<dbReference type="Pfam" id="PF00266">
    <property type="entry name" value="Aminotran_5"/>
    <property type="match status" value="1"/>
</dbReference>
<evidence type="ECO:0000256" key="2">
    <source>
        <dbReference type="ARBA" id="ARBA00005099"/>
    </source>
</evidence>
<keyword evidence="12" id="KW-0963">Cytoplasm</keyword>
<feature type="binding site" evidence="12">
    <location>
        <begin position="83"/>
        <end position="84"/>
    </location>
    <ligand>
        <name>pyridoxal 5'-phosphate</name>
        <dbReference type="ChEBI" id="CHEBI:597326"/>
    </ligand>
</feature>
<evidence type="ECO:0000256" key="1">
    <source>
        <dbReference type="ARBA" id="ARBA00004915"/>
    </source>
</evidence>
<dbReference type="GO" id="GO:0005737">
    <property type="term" value="C:cytoplasm"/>
    <property type="evidence" value="ECO:0007669"/>
    <property type="project" value="UniProtKB-SubCell"/>
</dbReference>
<evidence type="ECO:0000256" key="11">
    <source>
        <dbReference type="ARBA" id="ARBA00049007"/>
    </source>
</evidence>
<feature type="binding site" evidence="12">
    <location>
        <position position="159"/>
    </location>
    <ligand>
        <name>pyridoxal 5'-phosphate</name>
        <dbReference type="ChEBI" id="CHEBI:597326"/>
    </ligand>
</feature>
<evidence type="ECO:0000256" key="6">
    <source>
        <dbReference type="ARBA" id="ARBA00022679"/>
    </source>
</evidence>
<evidence type="ECO:0000256" key="7">
    <source>
        <dbReference type="ARBA" id="ARBA00022898"/>
    </source>
</evidence>
<dbReference type="EMBL" id="JAODZE010000037">
    <property type="protein sequence ID" value="MDH0148947.1"/>
    <property type="molecule type" value="Genomic_DNA"/>
</dbReference>